<name>A0A7V1LXG3_CALAY</name>
<keyword evidence="2" id="KW-0732">Signal</keyword>
<evidence type="ECO:0008006" key="4">
    <source>
        <dbReference type="Google" id="ProtNLM"/>
    </source>
</evidence>
<evidence type="ECO:0000256" key="1">
    <source>
        <dbReference type="SAM" id="MobiDB-lite"/>
    </source>
</evidence>
<protein>
    <recommendedName>
        <fullName evidence="4">T9SS type A sorting domain-containing protein</fullName>
    </recommendedName>
</protein>
<dbReference type="EMBL" id="DRLD01000043">
    <property type="protein sequence ID" value="HED09359.1"/>
    <property type="molecule type" value="Genomic_DNA"/>
</dbReference>
<evidence type="ECO:0000313" key="3">
    <source>
        <dbReference type="EMBL" id="HED09359.1"/>
    </source>
</evidence>
<dbReference type="Gene3D" id="2.60.40.10">
    <property type="entry name" value="Immunoglobulins"/>
    <property type="match status" value="1"/>
</dbReference>
<evidence type="ECO:0000256" key="2">
    <source>
        <dbReference type="SAM" id="SignalP"/>
    </source>
</evidence>
<dbReference type="InterPro" id="IPR013783">
    <property type="entry name" value="Ig-like_fold"/>
</dbReference>
<sequence length="977" mass="107763">MIKQKHPAMTLMLLALIFMSGSLWAQKKNADTFFDHYKRSLYKQAGQQDRRQGIHSGNLIRTLFYNYGSIGFPYTTPAVEWPKGSNHNYIFEFGVIAAAEVVDVYGDTIHIVDDGIIGGIAGEGGDISFSGEVWGWQPLPGYAAEGQNNVAMSDRPETWPAQWPNRPADWAGNWIGEYGKGLAIADQESYFVMDDRDNREFAYFPDSRDSTRRGLGLRVEVRGYQWAHTLAEDCIFLIYEITNEGDKDLDKVVFGMYGDADVGGAEDWNDDDSFFDVSRDMVYQWDHDNRGIWGGAVGYFGFKYLESPGNPFDGIDNDGDGLIDERRDDGIDNDGDWNPERDDVGADGLPDTGDEGEGDGQPTAGEPNFDETDIDESDQIGLTSFNSFVWPSVRVSDDEEMWQRLTPGSFPQPAQNVDIVFLYGSGYFPLKAGQTQRFSIALLLGEDREDLFRNADVVQKIYNSNYRFAKAPDKPTVTAVPGDGTVTLYWDNKAEFSLDPISGEDFEGYRIYRSTDPGFNEARTITDGQGNLTLYEPIAQFDLKNGIKGYQPLDYNGIKYYLGNDSGLKHSWTDSSVVNGLTYYYAVVSYDRGDTLALIPPTECTKVIDIDEAGNLVTDINTVIVTPSAPPADYTPPEISGAVERLAGVGTGRITPVIIDPFKVEDGARYEVTFSDSLGSPLAYRVQRIDGALPEIKISHSTLFNNEEANPVFDGIHLYVAGDSLQLDAQNSRWINGSSNYTATGDLFHNGTPYAADYEIRFGANRTDDVFNLPVPFEVWNITEDKAARFGLIDNDADGGWSSGDDVVMLIGESGVKPSWQVTFTAPADSLGPRAPQAGDIYLLATRKPFASGDVFRFGTRAAGVQQNAPASVLDQIAVVPNPYVATNILEPVNRQLNGRGQRRIDFINIPTNAVIRIFTVTGNLVQTLRNDSGLESGTVSWDLLSADNIEVAYGVYIYHVEAPGIGTKTGKFALIK</sequence>
<reference evidence="3" key="1">
    <citation type="journal article" date="2020" name="mSystems">
        <title>Genome- and Community-Level Interaction Insights into Carbon Utilization and Element Cycling Functions of Hydrothermarchaeota in Hydrothermal Sediment.</title>
        <authorList>
            <person name="Zhou Z."/>
            <person name="Liu Y."/>
            <person name="Xu W."/>
            <person name="Pan J."/>
            <person name="Luo Z.H."/>
            <person name="Li M."/>
        </authorList>
    </citation>
    <scope>NUCLEOTIDE SEQUENCE [LARGE SCALE GENOMIC DNA]</scope>
    <source>
        <strain evidence="3">HyVt-456</strain>
    </source>
</reference>
<dbReference type="Proteomes" id="UP000886005">
    <property type="component" value="Unassembled WGS sequence"/>
</dbReference>
<accession>A0A7V1LXG3</accession>
<feature type="region of interest" description="Disordered" evidence="1">
    <location>
        <begin position="313"/>
        <end position="374"/>
    </location>
</feature>
<comment type="caution">
    <text evidence="3">The sequence shown here is derived from an EMBL/GenBank/DDBJ whole genome shotgun (WGS) entry which is preliminary data.</text>
</comment>
<feature type="chain" id="PRO_5031504904" description="T9SS type A sorting domain-containing protein" evidence="2">
    <location>
        <begin position="26"/>
        <end position="977"/>
    </location>
</feature>
<feature type="signal peptide" evidence="2">
    <location>
        <begin position="1"/>
        <end position="25"/>
    </location>
</feature>
<proteinExistence type="predicted"/>
<dbReference type="AlphaFoldDB" id="A0A7V1LXG3"/>
<organism evidence="3">
    <name type="scientific">Caldithrix abyssi</name>
    <dbReference type="NCBI Taxonomy" id="187145"/>
    <lineage>
        <taxon>Bacteria</taxon>
        <taxon>Pseudomonadati</taxon>
        <taxon>Calditrichota</taxon>
        <taxon>Calditrichia</taxon>
        <taxon>Calditrichales</taxon>
        <taxon>Calditrichaceae</taxon>
        <taxon>Caldithrix</taxon>
    </lineage>
</organism>
<gene>
    <name evidence="3" type="ORF">ENJ10_01600</name>
</gene>
<dbReference type="Gene3D" id="2.60.40.4070">
    <property type="match status" value="1"/>
</dbReference>